<comment type="cofactor">
    <cofactor evidence="1">
        <name>Zn(2+)</name>
        <dbReference type="ChEBI" id="CHEBI:29105"/>
    </cofactor>
</comment>
<feature type="domain" description="Peptidase M50" evidence="12">
    <location>
        <begin position="10"/>
        <end position="385"/>
    </location>
</feature>
<dbReference type="GO" id="GO:0006508">
    <property type="term" value="P:proteolysis"/>
    <property type="evidence" value="ECO:0007669"/>
    <property type="project" value="UniProtKB-KW"/>
</dbReference>
<dbReference type="GO" id="GO:0016020">
    <property type="term" value="C:membrane"/>
    <property type="evidence" value="ECO:0007669"/>
    <property type="project" value="UniProtKB-SubCell"/>
</dbReference>
<dbReference type="OrthoDB" id="9782003at2"/>
<dbReference type="InterPro" id="IPR004387">
    <property type="entry name" value="Pept_M50_Zn"/>
</dbReference>
<comment type="similarity">
    <text evidence="3">Belongs to the peptidase M50B family.</text>
</comment>
<evidence type="ECO:0000256" key="8">
    <source>
        <dbReference type="ARBA" id="ARBA00022989"/>
    </source>
</evidence>
<gene>
    <name evidence="13" type="ordered locus">Snas_5120</name>
</gene>
<evidence type="ECO:0000256" key="10">
    <source>
        <dbReference type="ARBA" id="ARBA00023136"/>
    </source>
</evidence>
<dbReference type="InterPro" id="IPR008915">
    <property type="entry name" value="Peptidase_M50"/>
</dbReference>
<evidence type="ECO:0000313" key="14">
    <source>
        <dbReference type="Proteomes" id="UP000000844"/>
    </source>
</evidence>
<evidence type="ECO:0000256" key="1">
    <source>
        <dbReference type="ARBA" id="ARBA00001947"/>
    </source>
</evidence>
<keyword evidence="5 11" id="KW-0812">Transmembrane</keyword>
<dbReference type="CDD" id="cd06163">
    <property type="entry name" value="S2P-M50_PDZ_RseP-like"/>
    <property type="match status" value="1"/>
</dbReference>
<protein>
    <submittedName>
        <fullName evidence="13">Peptidase M50</fullName>
    </submittedName>
</protein>
<comment type="subcellular location">
    <subcellularLocation>
        <location evidence="2">Membrane</location>
        <topology evidence="2">Multi-pass membrane protein</topology>
    </subcellularLocation>
</comment>
<dbReference type="Gene3D" id="2.30.42.10">
    <property type="match status" value="1"/>
</dbReference>
<dbReference type="CDD" id="cd05709">
    <property type="entry name" value="S2P-M50"/>
    <property type="match status" value="1"/>
</dbReference>
<proteinExistence type="inferred from homology"/>
<keyword evidence="9" id="KW-0482">Metalloprotease</keyword>
<evidence type="ECO:0000256" key="5">
    <source>
        <dbReference type="ARBA" id="ARBA00022692"/>
    </source>
</evidence>
<evidence type="ECO:0000256" key="3">
    <source>
        <dbReference type="ARBA" id="ARBA00007931"/>
    </source>
</evidence>
<keyword evidence="6" id="KW-0378">Hydrolase</keyword>
<keyword evidence="8 11" id="KW-1133">Transmembrane helix</keyword>
<dbReference type="STRING" id="446470.Snas_5120"/>
<feature type="transmembrane region" description="Helical" evidence="11">
    <location>
        <begin position="102"/>
        <end position="128"/>
    </location>
</feature>
<dbReference type="PANTHER" id="PTHR42837">
    <property type="entry name" value="REGULATOR OF SIGMA-E PROTEASE RSEP"/>
    <property type="match status" value="1"/>
</dbReference>
<dbReference type="SUPFAM" id="SSF50156">
    <property type="entry name" value="PDZ domain-like"/>
    <property type="match status" value="1"/>
</dbReference>
<dbReference type="RefSeq" id="WP_013020326.1">
    <property type="nucleotide sequence ID" value="NC_013947.1"/>
</dbReference>
<evidence type="ECO:0000256" key="11">
    <source>
        <dbReference type="SAM" id="Phobius"/>
    </source>
</evidence>
<evidence type="ECO:0000256" key="2">
    <source>
        <dbReference type="ARBA" id="ARBA00004141"/>
    </source>
</evidence>
<organism evidence="13 14">
    <name type="scientific">Stackebrandtia nassauensis (strain DSM 44728 / CIP 108903 / NRRL B-16338 / NBRC 102104 / LLR-40K-21)</name>
    <dbReference type="NCBI Taxonomy" id="446470"/>
    <lineage>
        <taxon>Bacteria</taxon>
        <taxon>Bacillati</taxon>
        <taxon>Actinomycetota</taxon>
        <taxon>Actinomycetes</taxon>
        <taxon>Glycomycetales</taxon>
        <taxon>Glycomycetaceae</taxon>
        <taxon>Stackebrandtia</taxon>
    </lineage>
</organism>
<dbReference type="eggNOG" id="COG0750">
    <property type="taxonomic scope" value="Bacteria"/>
</dbReference>
<dbReference type="InterPro" id="IPR036034">
    <property type="entry name" value="PDZ_sf"/>
</dbReference>
<keyword evidence="4" id="KW-0645">Protease</keyword>
<dbReference type="GO" id="GO:0004222">
    <property type="term" value="F:metalloendopeptidase activity"/>
    <property type="evidence" value="ECO:0007669"/>
    <property type="project" value="InterPro"/>
</dbReference>
<dbReference type="AlphaFoldDB" id="D3QAV9"/>
<sequence length="428" mass="46760">MAYVVGLVLFALGILISVSLHEAGHMGTAKMFGMRVTRFFVGFGPTMFSFRKGETEYGVKWIPLGGFVKIAGMTPQEEEEDQTPPEEQHRVFWRKPVWQRTIVLAAGSTVHFILGFLILWIMVSFVAAPNPAFANEINTSTKITVSDCLITDASRAECSDEDPEAPAKTGGLKSGDTLIKVAGKQVAGEECRVPGTSEQLDPTSWSCAINAIRALPPGKEATFTIERDGKTLTKKVAPKTVEIKGTDGKTQEVTQVGISQQNPTVPGTVTYGPVDGVGAAVTMTGDMAVKMGEAMTRIPEKIPALWNSIFGEERDKDTPVSVVGASRLGGEMVENDLWEMFFYLLITLNFFIGVFNMLPLLPMDGGHIAIAWFEKVRSWIAKKRNKPDPGRVDYMKLMPLTYTVLAIMIGFTVLTVTADIVNPITLFN</sequence>
<evidence type="ECO:0000256" key="4">
    <source>
        <dbReference type="ARBA" id="ARBA00022670"/>
    </source>
</evidence>
<reference evidence="13 14" key="1">
    <citation type="journal article" date="2009" name="Stand. Genomic Sci.">
        <title>Complete genome sequence of Stackebrandtia nassauensis type strain (LLR-40K-21).</title>
        <authorList>
            <person name="Munk C."/>
            <person name="Lapidus A."/>
            <person name="Copeland A."/>
            <person name="Jando M."/>
            <person name="Mayilraj S."/>
            <person name="Glavina Del Rio T."/>
            <person name="Nolan M."/>
            <person name="Chen F."/>
            <person name="Lucas S."/>
            <person name="Tice H."/>
            <person name="Cheng J.F."/>
            <person name="Han C."/>
            <person name="Detter J.C."/>
            <person name="Bruce D."/>
            <person name="Goodwin L."/>
            <person name="Chain P."/>
            <person name="Pitluck S."/>
            <person name="Goker M."/>
            <person name="Ovchinikova G."/>
            <person name="Pati A."/>
            <person name="Ivanova N."/>
            <person name="Mavromatis K."/>
            <person name="Chen A."/>
            <person name="Palaniappan K."/>
            <person name="Land M."/>
            <person name="Hauser L."/>
            <person name="Chang Y.J."/>
            <person name="Jeffries C.D."/>
            <person name="Bristow J."/>
            <person name="Eisen J.A."/>
            <person name="Markowitz V."/>
            <person name="Hugenholtz P."/>
            <person name="Kyrpides N.C."/>
            <person name="Klenk H.P."/>
        </authorList>
    </citation>
    <scope>NUCLEOTIDE SEQUENCE [LARGE SCALE GENOMIC DNA]</scope>
    <source>
        <strain evidence="14">DSM 44728 / CIP 108903 / NRRL B-16338 / NBRC 102104 / LLR-40K-21</strain>
    </source>
</reference>
<evidence type="ECO:0000256" key="9">
    <source>
        <dbReference type="ARBA" id="ARBA00023049"/>
    </source>
</evidence>
<dbReference type="Pfam" id="PF02163">
    <property type="entry name" value="Peptidase_M50"/>
    <property type="match status" value="1"/>
</dbReference>
<dbReference type="Proteomes" id="UP000000844">
    <property type="component" value="Chromosome"/>
</dbReference>
<dbReference type="PANTHER" id="PTHR42837:SF2">
    <property type="entry name" value="MEMBRANE METALLOPROTEASE ARASP2, CHLOROPLASTIC-RELATED"/>
    <property type="match status" value="1"/>
</dbReference>
<feature type="transmembrane region" description="Helical" evidence="11">
    <location>
        <begin position="400"/>
        <end position="421"/>
    </location>
</feature>
<dbReference type="KEGG" id="sna:Snas_5120"/>
<keyword evidence="10 11" id="KW-0472">Membrane</keyword>
<evidence type="ECO:0000259" key="12">
    <source>
        <dbReference type="Pfam" id="PF02163"/>
    </source>
</evidence>
<dbReference type="EMBL" id="CP001778">
    <property type="protein sequence ID" value="ADD44755.1"/>
    <property type="molecule type" value="Genomic_DNA"/>
</dbReference>
<evidence type="ECO:0000256" key="7">
    <source>
        <dbReference type="ARBA" id="ARBA00022833"/>
    </source>
</evidence>
<accession>D3QAV9</accession>
<dbReference type="HOGENOM" id="CLU_025778_1_2_11"/>
<feature type="transmembrane region" description="Helical" evidence="11">
    <location>
        <begin position="340"/>
        <end position="358"/>
    </location>
</feature>
<keyword evidence="7" id="KW-0862">Zinc</keyword>
<evidence type="ECO:0000256" key="6">
    <source>
        <dbReference type="ARBA" id="ARBA00022801"/>
    </source>
</evidence>
<keyword evidence="14" id="KW-1185">Reference proteome</keyword>
<evidence type="ECO:0000313" key="13">
    <source>
        <dbReference type="EMBL" id="ADD44755.1"/>
    </source>
</evidence>
<name>D3QAV9_STANL</name>